<name>A0ABU5N438_9MICO</name>
<feature type="transmembrane region" description="Helical" evidence="7">
    <location>
        <begin position="224"/>
        <end position="244"/>
    </location>
</feature>
<dbReference type="Gene3D" id="1.10.3720.10">
    <property type="entry name" value="MetI-like"/>
    <property type="match status" value="1"/>
</dbReference>
<organism evidence="9 10">
    <name type="scientific">Microbacterium aquimaris</name>
    <dbReference type="NCBI Taxonomy" id="459816"/>
    <lineage>
        <taxon>Bacteria</taxon>
        <taxon>Bacillati</taxon>
        <taxon>Actinomycetota</taxon>
        <taxon>Actinomycetes</taxon>
        <taxon>Micrococcales</taxon>
        <taxon>Microbacteriaceae</taxon>
        <taxon>Microbacterium</taxon>
    </lineage>
</organism>
<comment type="similarity">
    <text evidence="7">Belongs to the binding-protein-dependent transport system permease family.</text>
</comment>
<dbReference type="Proteomes" id="UP001291912">
    <property type="component" value="Unassembled WGS sequence"/>
</dbReference>
<evidence type="ECO:0000313" key="9">
    <source>
        <dbReference type="EMBL" id="MDZ8160833.1"/>
    </source>
</evidence>
<keyword evidence="5 7" id="KW-1133">Transmembrane helix</keyword>
<dbReference type="CDD" id="cd06261">
    <property type="entry name" value="TM_PBP2"/>
    <property type="match status" value="1"/>
</dbReference>
<keyword evidence="4 7" id="KW-0812">Transmembrane</keyword>
<evidence type="ECO:0000256" key="2">
    <source>
        <dbReference type="ARBA" id="ARBA00022448"/>
    </source>
</evidence>
<accession>A0ABU5N438</accession>
<dbReference type="PROSITE" id="PS50928">
    <property type="entry name" value="ABC_TM1"/>
    <property type="match status" value="1"/>
</dbReference>
<dbReference type="EMBL" id="JAWJYN010000001">
    <property type="protein sequence ID" value="MDZ8160833.1"/>
    <property type="molecule type" value="Genomic_DNA"/>
</dbReference>
<evidence type="ECO:0000256" key="6">
    <source>
        <dbReference type="ARBA" id="ARBA00023136"/>
    </source>
</evidence>
<feature type="transmembrane region" description="Helical" evidence="7">
    <location>
        <begin position="170"/>
        <end position="195"/>
    </location>
</feature>
<dbReference type="InterPro" id="IPR035906">
    <property type="entry name" value="MetI-like_sf"/>
</dbReference>
<dbReference type="RefSeq" id="WP_194423511.1">
    <property type="nucleotide sequence ID" value="NZ_BAAAPT010000001.1"/>
</dbReference>
<feature type="domain" description="ABC transmembrane type-1" evidence="8">
    <location>
        <begin position="85"/>
        <end position="299"/>
    </location>
</feature>
<proteinExistence type="inferred from homology"/>
<gene>
    <name evidence="9" type="ORF">R2Q92_03230</name>
</gene>
<dbReference type="SUPFAM" id="SSF161098">
    <property type="entry name" value="MetI-like"/>
    <property type="match status" value="1"/>
</dbReference>
<evidence type="ECO:0000313" key="10">
    <source>
        <dbReference type="Proteomes" id="UP001291912"/>
    </source>
</evidence>
<comment type="caution">
    <text evidence="9">The sequence shown here is derived from an EMBL/GenBank/DDBJ whole genome shotgun (WGS) entry which is preliminary data.</text>
</comment>
<feature type="transmembrane region" description="Helical" evidence="7">
    <location>
        <begin position="85"/>
        <end position="108"/>
    </location>
</feature>
<comment type="subcellular location">
    <subcellularLocation>
        <location evidence="1 7">Cell membrane</location>
        <topology evidence="1 7">Multi-pass membrane protein</topology>
    </subcellularLocation>
</comment>
<feature type="transmembrane region" description="Helical" evidence="7">
    <location>
        <begin position="280"/>
        <end position="299"/>
    </location>
</feature>
<keyword evidence="3" id="KW-1003">Cell membrane</keyword>
<protein>
    <submittedName>
        <fullName evidence="9">Sugar ABC transporter permease</fullName>
    </submittedName>
</protein>
<feature type="transmembrane region" description="Helical" evidence="7">
    <location>
        <begin position="29"/>
        <end position="52"/>
    </location>
</feature>
<evidence type="ECO:0000256" key="7">
    <source>
        <dbReference type="RuleBase" id="RU363032"/>
    </source>
</evidence>
<evidence type="ECO:0000256" key="4">
    <source>
        <dbReference type="ARBA" id="ARBA00022692"/>
    </source>
</evidence>
<evidence type="ECO:0000256" key="1">
    <source>
        <dbReference type="ARBA" id="ARBA00004651"/>
    </source>
</evidence>
<evidence type="ECO:0000256" key="3">
    <source>
        <dbReference type="ARBA" id="ARBA00022475"/>
    </source>
</evidence>
<dbReference type="Pfam" id="PF00528">
    <property type="entry name" value="BPD_transp_1"/>
    <property type="match status" value="1"/>
</dbReference>
<reference evidence="9 10" key="1">
    <citation type="submission" date="2023-10" db="EMBL/GenBank/DDBJ databases">
        <title>Microbacterium xanthum sp. nov., isolated from seaweed.</title>
        <authorList>
            <person name="Lee S.D."/>
        </authorList>
    </citation>
    <scope>NUCLEOTIDE SEQUENCE [LARGE SCALE GENOMIC DNA]</scope>
    <source>
        <strain evidence="9 10">KCTC 19124</strain>
    </source>
</reference>
<keyword evidence="2 7" id="KW-0813">Transport</keyword>
<dbReference type="InterPro" id="IPR050809">
    <property type="entry name" value="UgpAE/MalFG_permease"/>
</dbReference>
<dbReference type="PANTHER" id="PTHR43227:SF8">
    <property type="entry name" value="DIACETYLCHITOBIOSE UPTAKE SYSTEM PERMEASE PROTEIN DASB"/>
    <property type="match status" value="1"/>
</dbReference>
<sequence>MHPIVTASPTVAARSTRKRRSLRAQLPPWLFLAPFVIAFTFVFLAPIAYAIVMSLFRTQLVGGTQFVGIDNYVTVFTDAQLWRGVFNVILLLFIQVPIMLAISVFLAIVVDSGRLHGVRFFRIAVFLPYAVPAVVATLIWGFMYSTRYGLIGEINRSLGSDLPSPLAHEFVLASIGNIVTWEYIGYNMLIFYAALRVIDRSLYEAAAIDGAGELRIARAIKLPAMQGAFLVTTVFSIIGVFQLFSEPQILQSLAPNAISTYFTPNMYAYNLSFAGQQLNYSAAVAIVVGLVTVLFAYTVQARAERRSAQ</sequence>
<keyword evidence="10" id="KW-1185">Reference proteome</keyword>
<evidence type="ECO:0000256" key="5">
    <source>
        <dbReference type="ARBA" id="ARBA00022989"/>
    </source>
</evidence>
<dbReference type="InterPro" id="IPR000515">
    <property type="entry name" value="MetI-like"/>
</dbReference>
<evidence type="ECO:0000259" key="8">
    <source>
        <dbReference type="PROSITE" id="PS50928"/>
    </source>
</evidence>
<feature type="transmembrane region" description="Helical" evidence="7">
    <location>
        <begin position="120"/>
        <end position="143"/>
    </location>
</feature>
<dbReference type="PANTHER" id="PTHR43227">
    <property type="entry name" value="BLL4140 PROTEIN"/>
    <property type="match status" value="1"/>
</dbReference>
<keyword evidence="6 7" id="KW-0472">Membrane</keyword>